<dbReference type="CDD" id="cd03801">
    <property type="entry name" value="GT4_PimA-like"/>
    <property type="match status" value="1"/>
</dbReference>
<dbReference type="InterPro" id="IPR028098">
    <property type="entry name" value="Glyco_trans_4-like_N"/>
</dbReference>
<organism evidence="3 4">
    <name type="scientific">Candidatus Collierbacteria bacterium RIFOXYB1_FULL_49_13</name>
    <dbReference type="NCBI Taxonomy" id="1817728"/>
    <lineage>
        <taxon>Bacteria</taxon>
        <taxon>Candidatus Collieribacteriota</taxon>
    </lineage>
</organism>
<feature type="domain" description="Glycosyltransferase subfamily 4-like N-terminal" evidence="2">
    <location>
        <begin position="25"/>
        <end position="176"/>
    </location>
</feature>
<feature type="domain" description="Glycosyl transferase family 1" evidence="1">
    <location>
        <begin position="190"/>
        <end position="337"/>
    </location>
</feature>
<evidence type="ECO:0008006" key="5">
    <source>
        <dbReference type="Google" id="ProtNLM"/>
    </source>
</evidence>
<proteinExistence type="predicted"/>
<reference evidence="3 4" key="1">
    <citation type="journal article" date="2016" name="Nat. Commun.">
        <title>Thousands of microbial genomes shed light on interconnected biogeochemical processes in an aquifer system.</title>
        <authorList>
            <person name="Anantharaman K."/>
            <person name="Brown C.T."/>
            <person name="Hug L.A."/>
            <person name="Sharon I."/>
            <person name="Castelle C.J."/>
            <person name="Probst A.J."/>
            <person name="Thomas B.C."/>
            <person name="Singh A."/>
            <person name="Wilkins M.J."/>
            <person name="Karaoz U."/>
            <person name="Brodie E.L."/>
            <person name="Williams K.H."/>
            <person name="Hubbard S.S."/>
            <person name="Banfield J.F."/>
        </authorList>
    </citation>
    <scope>NUCLEOTIDE SEQUENCE [LARGE SCALE GENOMIC DNA]</scope>
</reference>
<dbReference type="PANTHER" id="PTHR12526">
    <property type="entry name" value="GLYCOSYLTRANSFERASE"/>
    <property type="match status" value="1"/>
</dbReference>
<dbReference type="SUPFAM" id="SSF53756">
    <property type="entry name" value="UDP-Glycosyltransferase/glycogen phosphorylase"/>
    <property type="match status" value="1"/>
</dbReference>
<dbReference type="Pfam" id="PF00534">
    <property type="entry name" value="Glycos_transf_1"/>
    <property type="match status" value="1"/>
</dbReference>
<dbReference type="Gene3D" id="3.40.50.2000">
    <property type="entry name" value="Glycogen Phosphorylase B"/>
    <property type="match status" value="2"/>
</dbReference>
<dbReference type="GO" id="GO:0016757">
    <property type="term" value="F:glycosyltransferase activity"/>
    <property type="evidence" value="ECO:0007669"/>
    <property type="project" value="InterPro"/>
</dbReference>
<dbReference type="PANTHER" id="PTHR12526:SF638">
    <property type="entry name" value="SPORE COAT PROTEIN SA"/>
    <property type="match status" value="1"/>
</dbReference>
<gene>
    <name evidence="3" type="ORF">A2368_03725</name>
</gene>
<comment type="caution">
    <text evidence="3">The sequence shown here is derived from an EMBL/GenBank/DDBJ whole genome shotgun (WGS) entry which is preliminary data.</text>
</comment>
<dbReference type="Pfam" id="PF13439">
    <property type="entry name" value="Glyco_transf_4"/>
    <property type="match status" value="1"/>
</dbReference>
<dbReference type="EMBL" id="MFAM01000030">
    <property type="protein sequence ID" value="OGD78934.1"/>
    <property type="molecule type" value="Genomic_DNA"/>
</dbReference>
<accession>A0A1F5FHB1</accession>
<evidence type="ECO:0000259" key="2">
    <source>
        <dbReference type="Pfam" id="PF13439"/>
    </source>
</evidence>
<protein>
    <recommendedName>
        <fullName evidence="5">Glycosyl transferase family 1 domain-containing protein</fullName>
    </recommendedName>
</protein>
<evidence type="ECO:0000313" key="3">
    <source>
        <dbReference type="EMBL" id="OGD78934.1"/>
    </source>
</evidence>
<dbReference type="InterPro" id="IPR001296">
    <property type="entry name" value="Glyco_trans_1"/>
</dbReference>
<name>A0A1F5FHB1_9BACT</name>
<dbReference type="Proteomes" id="UP000176682">
    <property type="component" value="Unassembled WGS sequence"/>
</dbReference>
<evidence type="ECO:0000259" key="1">
    <source>
        <dbReference type="Pfam" id="PF00534"/>
    </source>
</evidence>
<dbReference type="AlphaFoldDB" id="A0A1F5FHB1"/>
<evidence type="ECO:0000313" key="4">
    <source>
        <dbReference type="Proteomes" id="UP000176682"/>
    </source>
</evidence>
<sequence length="360" mass="41058">MAMQIVFIAPGSGPLVLGGEKNKPVGGAEVQMYLIASELAKSGTHEVRLVVTGKENDFSKGKLRIVVIDRWSIFSRSMSKLWFARPEIVIQRAAGILTFWSWLWSRWKKAKFVYMVAHDMDVAPSGNNFLASNWWWSYFRFAMIRADLVVVQNKFQAEHVSQICRGKILEMENGVPVGTDRRLETERSGVVAMTRLVGFKRPDLYLKLAREIAPVKVTVVAYEDGDEWIRNEYVKAAKEIKNLEWIRGVDWLDTWELINKSKIMVNTSSREGFPNVFLQASALGLPVISLSVDPNGYLEKSNGGIACDDDWKKFVTIVKQTYIDRRKINKWGSNAKQYVLKHNSTERLVREKLLPALNSL</sequence>